<keyword evidence="1" id="KW-0812">Transmembrane</keyword>
<dbReference type="AlphaFoldDB" id="A3VGY1"/>
<gene>
    <name evidence="2" type="ORF">RB2654_14660</name>
</gene>
<dbReference type="GO" id="GO:0008714">
    <property type="term" value="F:AMP nucleosidase activity"/>
    <property type="evidence" value="ECO:0007669"/>
    <property type="project" value="UniProtKB-EC"/>
</dbReference>
<evidence type="ECO:0000313" key="3">
    <source>
        <dbReference type="Proteomes" id="UP000002931"/>
    </source>
</evidence>
<reference evidence="2 3" key="1">
    <citation type="journal article" date="2010" name="J. Bacteriol.">
        <title>Genome sequences of Pelagibaca bermudensis HTCC2601T and Maritimibacter alkaliphilus HTCC2654T, the type strains of two marine Roseobacter genera.</title>
        <authorList>
            <person name="Thrash J.C."/>
            <person name="Cho J.C."/>
            <person name="Ferriera S."/>
            <person name="Johnson J."/>
            <person name="Vergin K.L."/>
            <person name="Giovannoni S.J."/>
        </authorList>
    </citation>
    <scope>NUCLEOTIDE SEQUENCE [LARGE SCALE GENOMIC DNA]</scope>
    <source>
        <strain evidence="2 3">HTCC2654</strain>
    </source>
</reference>
<accession>A3VGY1</accession>
<keyword evidence="1" id="KW-0472">Membrane</keyword>
<feature type="transmembrane region" description="Helical" evidence="1">
    <location>
        <begin position="12"/>
        <end position="32"/>
    </location>
</feature>
<dbReference type="HOGENOM" id="CLU_3382613_0_0_5"/>
<dbReference type="EC" id="3.2.2.4" evidence="2"/>
<sequence length="33" mass="3278">MIASSAADADFLSVSISSASAATSWVLVIGFAM</sequence>
<organism evidence="2 3">
    <name type="scientific">Maritimibacter alkaliphilus HTCC2654</name>
    <dbReference type="NCBI Taxonomy" id="314271"/>
    <lineage>
        <taxon>Bacteria</taxon>
        <taxon>Pseudomonadati</taxon>
        <taxon>Pseudomonadota</taxon>
        <taxon>Alphaproteobacteria</taxon>
        <taxon>Rhodobacterales</taxon>
        <taxon>Roseobacteraceae</taxon>
        <taxon>Maritimibacter</taxon>
    </lineage>
</organism>
<comment type="caution">
    <text evidence="2">The sequence shown here is derived from an EMBL/GenBank/DDBJ whole genome shotgun (WGS) entry which is preliminary data.</text>
</comment>
<keyword evidence="1" id="KW-1133">Transmembrane helix</keyword>
<dbReference type="EMBL" id="AAMT01000008">
    <property type="protein sequence ID" value="EAQ12536.1"/>
    <property type="molecule type" value="Genomic_DNA"/>
</dbReference>
<protein>
    <submittedName>
        <fullName evidence="2">AMP nucleosidase</fullName>
        <ecNumber evidence="2">3.2.2.4</ecNumber>
    </submittedName>
</protein>
<evidence type="ECO:0000256" key="1">
    <source>
        <dbReference type="SAM" id="Phobius"/>
    </source>
</evidence>
<name>A3VGY1_9RHOB</name>
<evidence type="ECO:0000313" key="2">
    <source>
        <dbReference type="EMBL" id="EAQ12536.1"/>
    </source>
</evidence>
<keyword evidence="2" id="KW-0326">Glycosidase</keyword>
<proteinExistence type="predicted"/>
<keyword evidence="3" id="KW-1185">Reference proteome</keyword>
<dbReference type="Proteomes" id="UP000002931">
    <property type="component" value="Unassembled WGS sequence"/>
</dbReference>
<keyword evidence="2" id="KW-0378">Hydrolase</keyword>